<dbReference type="PANTHER" id="PTHR45947:SF3">
    <property type="entry name" value="SULFOQUINOVOSYL TRANSFERASE SQD2"/>
    <property type="match status" value="1"/>
</dbReference>
<dbReference type="SUPFAM" id="SSF53756">
    <property type="entry name" value="UDP-Glycosyltransferase/glycogen phosphorylase"/>
    <property type="match status" value="1"/>
</dbReference>
<dbReference type="InterPro" id="IPR050194">
    <property type="entry name" value="Glycosyltransferase_grp1"/>
</dbReference>
<dbReference type="Gene3D" id="3.40.50.2000">
    <property type="entry name" value="Glycogen Phosphorylase B"/>
    <property type="match status" value="2"/>
</dbReference>
<dbReference type="Pfam" id="PF00534">
    <property type="entry name" value="Glycos_transf_1"/>
    <property type="match status" value="1"/>
</dbReference>
<dbReference type="PANTHER" id="PTHR45947">
    <property type="entry name" value="SULFOQUINOVOSYL TRANSFERASE SQD2"/>
    <property type="match status" value="1"/>
</dbReference>
<proteinExistence type="predicted"/>
<protein>
    <submittedName>
        <fullName evidence="2">Glycosyltransferase family 4 protein</fullName>
    </submittedName>
</protein>
<name>A0AA49PZL6_9BACT</name>
<reference evidence="2" key="1">
    <citation type="journal article" date="2023" name="Comput. Struct. Biotechnol. J.">
        <title>Discovery of a novel marine Bacteroidetes with a rich repertoire of carbohydrate-active enzymes.</title>
        <authorList>
            <person name="Chen B."/>
            <person name="Liu G."/>
            <person name="Chen Q."/>
            <person name="Wang H."/>
            <person name="Liu L."/>
            <person name="Tang K."/>
        </authorList>
    </citation>
    <scope>NUCLEOTIDE SEQUENCE</scope>
    <source>
        <strain evidence="2">TK19036</strain>
    </source>
</reference>
<evidence type="ECO:0000313" key="2">
    <source>
        <dbReference type="EMBL" id="WKN40070.1"/>
    </source>
</evidence>
<dbReference type="EMBL" id="CP120682">
    <property type="protein sequence ID" value="WKN40070.1"/>
    <property type="molecule type" value="Genomic_DNA"/>
</dbReference>
<dbReference type="CDD" id="cd03801">
    <property type="entry name" value="GT4_PimA-like"/>
    <property type="match status" value="1"/>
</dbReference>
<accession>A0AA49PZL6</accession>
<sequence length="420" mass="47683">MQILLAAYACDPDKGSEPGIGWNWAVTLANQGHKVHCLTSKHNQTNVLLSMENRVISDIEFHFIGVWAWLELLRNLLPFPIIYLHYLVWQYQAYRYAIVLRKSTSIDLVHHVTYGSIQLGSHMWRLEIPFIFGPVGGGEKISDQLKKYLGFGWGKEICRTIVEFVLFDVFKTARRCLRKATLVLVTNPGTCQLAARLGATKVEYFLDMGIKNATPPMLKKQEFADRPFNLLWVGKLVAIKGLDMVLEGLKEANNPNTSLTVVGNGLLKNYYKLKACRLGISRQVHFISYLPYNELKKLYISHDALVYCPLRSAFGGQLLEAMSYGLPVIGLDLHGAGFFLPEEAGIKLKLNKNEQITQKIGQAINKMAGSFERYQTMSIHAYQFAVEHEWRYKVDTMIQKYQKILDAVHTPALTHVECSV</sequence>
<feature type="domain" description="Glycosyl transferase family 1" evidence="1">
    <location>
        <begin position="219"/>
        <end position="366"/>
    </location>
</feature>
<dbReference type="GO" id="GO:0016757">
    <property type="term" value="F:glycosyltransferase activity"/>
    <property type="evidence" value="ECO:0007669"/>
    <property type="project" value="InterPro"/>
</dbReference>
<evidence type="ECO:0000259" key="1">
    <source>
        <dbReference type="Pfam" id="PF00534"/>
    </source>
</evidence>
<organism evidence="2">
    <name type="scientific">Roseihalotalea indica</name>
    <dbReference type="NCBI Taxonomy" id="2867963"/>
    <lineage>
        <taxon>Bacteria</taxon>
        <taxon>Pseudomonadati</taxon>
        <taxon>Bacteroidota</taxon>
        <taxon>Cytophagia</taxon>
        <taxon>Cytophagales</taxon>
        <taxon>Catalimonadaceae</taxon>
        <taxon>Roseihalotalea</taxon>
    </lineage>
</organism>
<gene>
    <name evidence="2" type="ORF">K4G66_15355</name>
</gene>
<reference evidence="2" key="2">
    <citation type="journal article" date="2024" name="Antonie Van Leeuwenhoek">
        <title>Roseihalotalea indica gen. nov., sp. nov., a halophilic Bacteroidetes from mesopelagic Southwest Indian Ocean with higher carbohydrate metabolic potential.</title>
        <authorList>
            <person name="Chen B."/>
            <person name="Zhang M."/>
            <person name="Lin D."/>
            <person name="Ye J."/>
            <person name="Tang K."/>
        </authorList>
    </citation>
    <scope>NUCLEOTIDE SEQUENCE</scope>
    <source>
        <strain evidence="2">TK19036</strain>
    </source>
</reference>
<dbReference type="AlphaFoldDB" id="A0AA49PZL6"/>
<dbReference type="InterPro" id="IPR001296">
    <property type="entry name" value="Glyco_trans_1"/>
</dbReference>